<dbReference type="AlphaFoldDB" id="A0A9X6NM91"/>
<keyword evidence="1" id="KW-0472">Membrane</keyword>
<comment type="caution">
    <text evidence="2">The sequence shown here is derived from an EMBL/GenBank/DDBJ whole genome shotgun (WGS) entry which is preliminary data.</text>
</comment>
<sequence>MSGASDVIPAQSLILKVIGYEAKTAAIPSKESDAVKALQIITSAVFFIGAFAVMLWNTVDFAFSPADKYHKDDPLLITLVRNSFTTSFNVRGVSVLVLFALQHSRWGDLRRGIRHLMQFVTAETKLVRRLQALSVTLLVVVVTTVFSMLDRRVWPLGHVTRSALLRGQGSGVTEAFL</sequence>
<name>A0A9X6NM91_HYPEX</name>
<keyword evidence="1" id="KW-1133">Transmembrane helix</keyword>
<feature type="transmembrane region" description="Helical" evidence="1">
    <location>
        <begin position="130"/>
        <end position="149"/>
    </location>
</feature>
<evidence type="ECO:0000256" key="1">
    <source>
        <dbReference type="SAM" id="Phobius"/>
    </source>
</evidence>
<keyword evidence="3" id="KW-1185">Reference proteome</keyword>
<protein>
    <submittedName>
        <fullName evidence="2">Uncharacterized protein</fullName>
    </submittedName>
</protein>
<evidence type="ECO:0000313" key="3">
    <source>
        <dbReference type="Proteomes" id="UP000192578"/>
    </source>
</evidence>
<accession>A0A9X6NM91</accession>
<evidence type="ECO:0000313" key="2">
    <source>
        <dbReference type="EMBL" id="OWA55433.1"/>
    </source>
</evidence>
<dbReference type="EMBL" id="MTYJ01000784">
    <property type="protein sequence ID" value="OWA55433.1"/>
    <property type="molecule type" value="Genomic_DNA"/>
</dbReference>
<proteinExistence type="predicted"/>
<gene>
    <name evidence="2" type="ORF">BV898_19820</name>
</gene>
<keyword evidence="1" id="KW-0812">Transmembrane</keyword>
<reference evidence="3" key="1">
    <citation type="submission" date="2017-01" db="EMBL/GenBank/DDBJ databases">
        <title>Comparative genomics of anhydrobiosis in the tardigrade Hypsibius dujardini.</title>
        <authorList>
            <person name="Yoshida Y."/>
            <person name="Koutsovoulos G."/>
            <person name="Laetsch D."/>
            <person name="Stevens L."/>
            <person name="Kumar S."/>
            <person name="Horikawa D."/>
            <person name="Ishino K."/>
            <person name="Komine S."/>
            <person name="Tomita M."/>
            <person name="Blaxter M."/>
            <person name="Arakawa K."/>
        </authorList>
    </citation>
    <scope>NUCLEOTIDE SEQUENCE [LARGE SCALE GENOMIC DNA]</scope>
    <source>
        <strain evidence="3">Z151</strain>
    </source>
</reference>
<dbReference type="Proteomes" id="UP000192578">
    <property type="component" value="Unassembled WGS sequence"/>
</dbReference>
<feature type="transmembrane region" description="Helical" evidence="1">
    <location>
        <begin position="37"/>
        <end position="59"/>
    </location>
</feature>
<organism evidence="2 3">
    <name type="scientific">Hypsibius exemplaris</name>
    <name type="common">Freshwater tardigrade</name>
    <dbReference type="NCBI Taxonomy" id="2072580"/>
    <lineage>
        <taxon>Eukaryota</taxon>
        <taxon>Metazoa</taxon>
        <taxon>Ecdysozoa</taxon>
        <taxon>Tardigrada</taxon>
        <taxon>Eutardigrada</taxon>
        <taxon>Parachela</taxon>
        <taxon>Hypsibioidea</taxon>
        <taxon>Hypsibiidae</taxon>
        <taxon>Hypsibius</taxon>
    </lineage>
</organism>